<dbReference type="PANTHER" id="PTHR28259">
    <property type="entry name" value="FLUORIDE EXPORT PROTEIN 1-RELATED"/>
    <property type="match status" value="1"/>
</dbReference>
<evidence type="ECO:0000256" key="7">
    <source>
        <dbReference type="ARBA" id="ARBA00035120"/>
    </source>
</evidence>
<keyword evidence="3 10" id="KW-0812">Transmembrane</keyword>
<evidence type="ECO:0000313" key="12">
    <source>
        <dbReference type="Proteomes" id="UP000051845"/>
    </source>
</evidence>
<reference evidence="11 12" key="1">
    <citation type="journal article" date="2015" name="Genome Announc.">
        <title>Expanding the biotechnology potential of lactobacilli through comparative genomics of 213 strains and associated genera.</title>
        <authorList>
            <person name="Sun Z."/>
            <person name="Harris H.M."/>
            <person name="McCann A."/>
            <person name="Guo C."/>
            <person name="Argimon S."/>
            <person name="Zhang W."/>
            <person name="Yang X."/>
            <person name="Jeffery I.B."/>
            <person name="Cooney J.C."/>
            <person name="Kagawa T.F."/>
            <person name="Liu W."/>
            <person name="Song Y."/>
            <person name="Salvetti E."/>
            <person name="Wrobel A."/>
            <person name="Rasinkangas P."/>
            <person name="Parkhill J."/>
            <person name="Rea M.C."/>
            <person name="O'Sullivan O."/>
            <person name="Ritari J."/>
            <person name="Douillard F.P."/>
            <person name="Paul Ross R."/>
            <person name="Yang R."/>
            <person name="Briner A.E."/>
            <person name="Felis G.E."/>
            <person name="de Vos W.M."/>
            <person name="Barrangou R."/>
            <person name="Klaenhammer T.R."/>
            <person name="Caufield P.W."/>
            <person name="Cui Y."/>
            <person name="Zhang H."/>
            <person name="O'Toole P.W."/>
        </authorList>
    </citation>
    <scope>NUCLEOTIDE SEQUENCE [LARGE SCALE GENOMIC DNA]</scope>
    <source>
        <strain evidence="11 12">DSM 20515</strain>
    </source>
</reference>
<evidence type="ECO:0000256" key="6">
    <source>
        <dbReference type="ARBA" id="ARBA00023303"/>
    </source>
</evidence>
<dbReference type="PANTHER" id="PTHR28259:SF1">
    <property type="entry name" value="FLUORIDE EXPORT PROTEIN 1-RELATED"/>
    <property type="match status" value="1"/>
</dbReference>
<keyword evidence="5 10" id="KW-0472">Membrane</keyword>
<dbReference type="InterPro" id="IPR003691">
    <property type="entry name" value="FluC"/>
</dbReference>
<feature type="transmembrane region" description="Helical" evidence="10">
    <location>
        <begin position="35"/>
        <end position="56"/>
    </location>
</feature>
<accession>A0A0R2BCR6</accession>
<evidence type="ECO:0000256" key="9">
    <source>
        <dbReference type="ARBA" id="ARBA00049940"/>
    </source>
</evidence>
<feature type="transmembrane region" description="Helical" evidence="10">
    <location>
        <begin position="93"/>
        <end position="115"/>
    </location>
</feature>
<keyword evidence="4 10" id="KW-1133">Transmembrane helix</keyword>
<evidence type="ECO:0000313" key="11">
    <source>
        <dbReference type="EMBL" id="KRM74265.1"/>
    </source>
</evidence>
<dbReference type="GO" id="GO:0005886">
    <property type="term" value="C:plasma membrane"/>
    <property type="evidence" value="ECO:0007669"/>
    <property type="project" value="UniProtKB-SubCell"/>
</dbReference>
<keyword evidence="10" id="KW-0915">Sodium</keyword>
<proteinExistence type="inferred from homology"/>
<evidence type="ECO:0000256" key="4">
    <source>
        <dbReference type="ARBA" id="ARBA00022989"/>
    </source>
</evidence>
<gene>
    <name evidence="10" type="primary">fluC</name>
    <name evidence="10" type="synonym">crcB</name>
    <name evidence="11" type="ORF">FC82_GL000264</name>
</gene>
<dbReference type="GO" id="GO:0046872">
    <property type="term" value="F:metal ion binding"/>
    <property type="evidence" value="ECO:0007669"/>
    <property type="project" value="UniProtKB-KW"/>
</dbReference>
<dbReference type="AlphaFoldDB" id="A0A0R2BCR6"/>
<dbReference type="HAMAP" id="MF_00454">
    <property type="entry name" value="FluC"/>
    <property type="match status" value="1"/>
</dbReference>
<dbReference type="Pfam" id="PF02537">
    <property type="entry name" value="CRCB"/>
    <property type="match status" value="1"/>
</dbReference>
<feature type="transmembrane region" description="Helical" evidence="10">
    <location>
        <begin position="62"/>
        <end position="81"/>
    </location>
</feature>
<comment type="subcellular location">
    <subcellularLocation>
        <location evidence="1 10">Cell membrane</location>
        <topology evidence="1 10">Multi-pass membrane protein</topology>
    </subcellularLocation>
</comment>
<comment type="catalytic activity">
    <reaction evidence="8">
        <text>fluoride(in) = fluoride(out)</text>
        <dbReference type="Rhea" id="RHEA:76159"/>
        <dbReference type="ChEBI" id="CHEBI:17051"/>
    </reaction>
    <physiologicalReaction direction="left-to-right" evidence="8">
        <dbReference type="Rhea" id="RHEA:76160"/>
    </physiologicalReaction>
</comment>
<name>A0A0R2BCR6_SECCO</name>
<dbReference type="Proteomes" id="UP000051845">
    <property type="component" value="Unassembled WGS sequence"/>
</dbReference>
<sequence>MTLFTIIEIGLAGSIGALLRFTITRIGNEVFKAVPLPMATLLINLLGAFCLGMLTARFPATSLMWLVGSGLLGGFTTYSTFTNEVVVLIRDRPLLATGYLVLSSVLGVAVAYGGFLLL</sequence>
<dbReference type="PATRIC" id="fig|1423733.4.peg.287"/>
<evidence type="ECO:0000256" key="10">
    <source>
        <dbReference type="HAMAP-Rule" id="MF_00454"/>
    </source>
</evidence>
<feature type="binding site" evidence="10">
    <location>
        <position position="73"/>
    </location>
    <ligand>
        <name>Na(+)</name>
        <dbReference type="ChEBI" id="CHEBI:29101"/>
        <note>structural</note>
    </ligand>
</feature>
<keyword evidence="10" id="KW-0813">Transport</keyword>
<evidence type="ECO:0000256" key="3">
    <source>
        <dbReference type="ARBA" id="ARBA00022692"/>
    </source>
</evidence>
<dbReference type="EMBL" id="AYYR01000089">
    <property type="protein sequence ID" value="KRM74265.1"/>
    <property type="molecule type" value="Genomic_DNA"/>
</dbReference>
<dbReference type="GO" id="GO:0140114">
    <property type="term" value="P:cellular detoxification of fluoride"/>
    <property type="evidence" value="ECO:0007669"/>
    <property type="project" value="UniProtKB-UniRule"/>
</dbReference>
<evidence type="ECO:0000256" key="2">
    <source>
        <dbReference type="ARBA" id="ARBA00022475"/>
    </source>
</evidence>
<protein>
    <recommendedName>
        <fullName evidence="10">Fluoride-specific ion channel FluC</fullName>
    </recommendedName>
</protein>
<evidence type="ECO:0000256" key="1">
    <source>
        <dbReference type="ARBA" id="ARBA00004651"/>
    </source>
</evidence>
<organism evidence="11 12">
    <name type="scientific">Secundilactobacillus collinoides DSM 20515 = JCM 1123</name>
    <dbReference type="NCBI Taxonomy" id="1423733"/>
    <lineage>
        <taxon>Bacteria</taxon>
        <taxon>Bacillati</taxon>
        <taxon>Bacillota</taxon>
        <taxon>Bacilli</taxon>
        <taxon>Lactobacillales</taxon>
        <taxon>Lactobacillaceae</taxon>
        <taxon>Secundilactobacillus</taxon>
    </lineage>
</organism>
<feature type="transmembrane region" description="Helical" evidence="10">
    <location>
        <begin position="6"/>
        <end position="23"/>
    </location>
</feature>
<evidence type="ECO:0000256" key="5">
    <source>
        <dbReference type="ARBA" id="ARBA00023136"/>
    </source>
</evidence>
<dbReference type="RefSeq" id="WP_054762801.1">
    <property type="nucleotide sequence ID" value="NZ_AYYR01000089.1"/>
</dbReference>
<feature type="binding site" evidence="10">
    <location>
        <position position="76"/>
    </location>
    <ligand>
        <name>Na(+)</name>
        <dbReference type="ChEBI" id="CHEBI:29101"/>
        <note>structural</note>
    </ligand>
</feature>
<keyword evidence="2 10" id="KW-1003">Cell membrane</keyword>
<comment type="similarity">
    <text evidence="7 10">Belongs to the fluoride channel Fluc/FEX (TC 1.A.43) family.</text>
</comment>
<dbReference type="GO" id="GO:0062054">
    <property type="term" value="F:fluoride channel activity"/>
    <property type="evidence" value="ECO:0007669"/>
    <property type="project" value="UniProtKB-UniRule"/>
</dbReference>
<keyword evidence="10" id="KW-0406">Ion transport</keyword>
<comment type="activity regulation">
    <text evidence="10">Na(+) is not transported, but it plays an essential structural role and its presence is essential for fluoride channel function.</text>
</comment>
<comment type="function">
    <text evidence="9 10">Fluoride-specific ion channel. Important for reducing fluoride concentration in the cell, thus reducing its toxicity.</text>
</comment>
<keyword evidence="10" id="KW-0479">Metal-binding</keyword>
<keyword evidence="6 10" id="KW-0407">Ion channel</keyword>
<comment type="caution">
    <text evidence="11">The sequence shown here is derived from an EMBL/GenBank/DDBJ whole genome shotgun (WGS) entry which is preliminary data.</text>
</comment>
<evidence type="ECO:0000256" key="8">
    <source>
        <dbReference type="ARBA" id="ARBA00035585"/>
    </source>
</evidence>